<dbReference type="Proteomes" id="UP000246104">
    <property type="component" value="Unassembled WGS sequence"/>
</dbReference>
<gene>
    <name evidence="2" type="ORF">C5B42_02515</name>
</gene>
<comment type="caution">
    <text evidence="2">The sequence shown here is derived from an EMBL/GenBank/DDBJ whole genome shotgun (WGS) entry which is preliminary data.</text>
</comment>
<evidence type="ECO:0000313" key="2">
    <source>
        <dbReference type="EMBL" id="PWU23564.1"/>
    </source>
</evidence>
<keyword evidence="1" id="KW-0472">Membrane</keyword>
<sequence length="128" mass="14400">MSTIVSGLFEVFGASFLVSAIVGLMTGNQKARRYIGIGFSVGAILCAEAQLPWWVGVLYVCSGLIGWRVFCYFTLWIERSNGKAHIHAEKRKTVLDETPQFVEQLVLSEKPKRHNLTREGESTFDMKE</sequence>
<evidence type="ECO:0000313" key="3">
    <source>
        <dbReference type="Proteomes" id="UP000246104"/>
    </source>
</evidence>
<keyword evidence="1" id="KW-0812">Transmembrane</keyword>
<dbReference type="AlphaFoldDB" id="A0A317JQE0"/>
<feature type="transmembrane region" description="Helical" evidence="1">
    <location>
        <begin position="34"/>
        <end position="51"/>
    </location>
</feature>
<evidence type="ECO:0000256" key="1">
    <source>
        <dbReference type="SAM" id="Phobius"/>
    </source>
</evidence>
<keyword evidence="1" id="KW-1133">Transmembrane helix</keyword>
<name>A0A317JQE0_9BACT</name>
<feature type="transmembrane region" description="Helical" evidence="1">
    <location>
        <begin position="57"/>
        <end position="77"/>
    </location>
</feature>
<feature type="transmembrane region" description="Helical" evidence="1">
    <location>
        <begin position="6"/>
        <end position="27"/>
    </location>
</feature>
<organism evidence="2 3">
    <name type="scientific">Candidatus Cerribacteria bacterium 'Amazon FNV 2010 28 9'</name>
    <dbReference type="NCBI Taxonomy" id="2081795"/>
    <lineage>
        <taxon>Bacteria</taxon>
        <taxon>Candidatus Cerribacteria</taxon>
    </lineage>
</organism>
<protein>
    <submittedName>
        <fullName evidence="2">Uncharacterized protein</fullName>
    </submittedName>
</protein>
<reference evidence="2 3" key="1">
    <citation type="submission" date="2018-02" db="EMBL/GenBank/DDBJ databases">
        <title>Genomic Reconstructions from Amazon Rainforest and Pasture Soil Reveal Novel Insights into the Physiology of Candidate Phyla in Tropical Sites.</title>
        <authorList>
            <person name="Kroeger M.E."/>
            <person name="Delmont T."/>
            <person name="Eren A.M."/>
            <person name="Guo J."/>
            <person name="Meyer K.M."/>
            <person name="Khan K."/>
            <person name="Rodrigues J.L.M."/>
            <person name="Bohannan B.J.M."/>
            <person name="Tringe S."/>
            <person name="Borges C.D."/>
            <person name="Tiedje J."/>
            <person name="Tsai S.M."/>
            <person name="Nusslein K."/>
        </authorList>
    </citation>
    <scope>NUCLEOTIDE SEQUENCE [LARGE SCALE GENOMIC DNA]</scope>
    <source>
        <strain evidence="2">Amazon FNV 2010 28 9</strain>
    </source>
</reference>
<dbReference type="EMBL" id="PSRQ01000030">
    <property type="protein sequence ID" value="PWU23564.1"/>
    <property type="molecule type" value="Genomic_DNA"/>
</dbReference>
<accession>A0A317JQE0</accession>
<proteinExistence type="predicted"/>